<dbReference type="InterPro" id="IPR052469">
    <property type="entry name" value="MEIOB"/>
</dbReference>
<dbReference type="PANTHER" id="PTHR21166">
    <property type="entry name" value="CELL DIVISION CONTROL PROTEIN 24 OB DOMAIN-CONTAINING PROTEIN-RELATED"/>
    <property type="match status" value="1"/>
</dbReference>
<dbReference type="FunFam" id="2.40.50.140:FF:000239">
    <property type="entry name" value="Meiosis specific with OB domains"/>
    <property type="match status" value="1"/>
</dbReference>
<accession>A0A3Q2G6M0</accession>
<name>A0A3Q2G6M0_CYPVA</name>
<evidence type="ECO:0000313" key="3">
    <source>
        <dbReference type="Proteomes" id="UP000265020"/>
    </source>
</evidence>
<dbReference type="Ensembl" id="ENSCVAT00000028152.1">
    <property type="protein sequence ID" value="ENSCVAP00000019055.1"/>
    <property type="gene ID" value="ENSCVAG00000022387.1"/>
</dbReference>
<dbReference type="Proteomes" id="UP000265020">
    <property type="component" value="Unassembled WGS sequence"/>
</dbReference>
<dbReference type="GO" id="GO:0003697">
    <property type="term" value="F:single-stranded DNA binding"/>
    <property type="evidence" value="ECO:0007669"/>
    <property type="project" value="TreeGrafter"/>
</dbReference>
<dbReference type="GO" id="GO:0000712">
    <property type="term" value="P:resolution of meiotic recombination intermediates"/>
    <property type="evidence" value="ECO:0007669"/>
    <property type="project" value="TreeGrafter"/>
</dbReference>
<sequence>VTCGKFWDMEAIQLMQNLLPRETVLFIADAKMSFDSFRSSMVATVNSKTIITVNPGKITLQHPHHQKEASEDPTGGFSQRNSITDVYTVNQLKERAKEQSEPLYGITYSFISKFDLDSSVSKVIKTRCSKCKFLVTEDMKSCTNQLCPGREQPLSTTTGFDLLVDFTDHTGTLQACSLRGLVAEQTLGCTTDEFITLTDDQRTSLKWKFLLGRCKIYIKILPSPRMKSGLRGMILACTLADPGEVKQHMTKLLQEL</sequence>
<dbReference type="PANTHER" id="PTHR21166:SF2">
    <property type="entry name" value="CELL DIVISION CONTROL PROTEIN 24 OB DOMAIN-CONTAINING PROTEIN-RELATED"/>
    <property type="match status" value="1"/>
</dbReference>
<evidence type="ECO:0000313" key="2">
    <source>
        <dbReference type="Ensembl" id="ENSCVAP00000019055.1"/>
    </source>
</evidence>
<protein>
    <submittedName>
        <fullName evidence="2">Meiosis specific with OB-fold</fullName>
    </submittedName>
</protein>
<proteinExistence type="predicted"/>
<keyword evidence="3" id="KW-1185">Reference proteome</keyword>
<dbReference type="GeneTree" id="ENSGT00390000001723"/>
<dbReference type="AlphaFoldDB" id="A0A3Q2G6M0"/>
<reference evidence="2" key="1">
    <citation type="submission" date="2025-08" db="UniProtKB">
        <authorList>
            <consortium name="Ensembl"/>
        </authorList>
    </citation>
    <scope>IDENTIFICATION</scope>
</reference>
<organism evidence="2 3">
    <name type="scientific">Cyprinodon variegatus</name>
    <name type="common">Sheepshead minnow</name>
    <dbReference type="NCBI Taxonomy" id="28743"/>
    <lineage>
        <taxon>Eukaryota</taxon>
        <taxon>Metazoa</taxon>
        <taxon>Chordata</taxon>
        <taxon>Craniata</taxon>
        <taxon>Vertebrata</taxon>
        <taxon>Euteleostomi</taxon>
        <taxon>Actinopterygii</taxon>
        <taxon>Neopterygii</taxon>
        <taxon>Teleostei</taxon>
        <taxon>Neoteleostei</taxon>
        <taxon>Acanthomorphata</taxon>
        <taxon>Ovalentaria</taxon>
        <taxon>Atherinomorphae</taxon>
        <taxon>Cyprinodontiformes</taxon>
        <taxon>Cyprinodontidae</taxon>
        <taxon>Cyprinodon</taxon>
    </lineage>
</organism>
<dbReference type="OMA" id="XIPEANI"/>
<feature type="region of interest" description="Disordered" evidence="1">
    <location>
        <begin position="61"/>
        <end position="80"/>
    </location>
</feature>
<dbReference type="GO" id="GO:0008310">
    <property type="term" value="F:single-stranded DNA 3'-5' DNA exonuclease activity"/>
    <property type="evidence" value="ECO:0007669"/>
    <property type="project" value="TreeGrafter"/>
</dbReference>
<dbReference type="STRING" id="28743.ENSCVAP00000019055"/>
<reference evidence="2" key="2">
    <citation type="submission" date="2025-09" db="UniProtKB">
        <authorList>
            <consortium name="Ensembl"/>
        </authorList>
    </citation>
    <scope>IDENTIFICATION</scope>
</reference>
<evidence type="ECO:0000256" key="1">
    <source>
        <dbReference type="SAM" id="MobiDB-lite"/>
    </source>
</evidence>